<gene>
    <name evidence="7" type="ORF">EDB81DRAFT_928374</name>
</gene>
<dbReference type="InterPro" id="IPR036282">
    <property type="entry name" value="Glutathione-S-Trfase_C_sf"/>
</dbReference>
<feature type="domain" description="GST N-terminal" evidence="5">
    <location>
        <begin position="1"/>
        <end position="85"/>
    </location>
</feature>
<evidence type="ECO:0000259" key="5">
    <source>
        <dbReference type="PROSITE" id="PS50404"/>
    </source>
</evidence>
<dbReference type="AlphaFoldDB" id="A0A9P9F8X0"/>
<name>A0A9P9F8X0_9HYPO</name>
<dbReference type="GO" id="GO:0006749">
    <property type="term" value="P:glutathione metabolic process"/>
    <property type="evidence" value="ECO:0007669"/>
    <property type="project" value="TreeGrafter"/>
</dbReference>
<evidence type="ECO:0000259" key="6">
    <source>
        <dbReference type="PROSITE" id="PS50405"/>
    </source>
</evidence>
<dbReference type="InterPro" id="IPR004045">
    <property type="entry name" value="Glutathione_S-Trfase_N"/>
</dbReference>
<dbReference type="Gene3D" id="3.40.30.10">
    <property type="entry name" value="Glutaredoxin"/>
    <property type="match status" value="1"/>
</dbReference>
<dbReference type="EC" id="2.5.1.18" evidence="2"/>
<dbReference type="InterPro" id="IPR004046">
    <property type="entry name" value="GST_C"/>
</dbReference>
<sequence>MALKIYGHPSSICTRRVRTILEEKGVEYEFINVNFLQGEHLSEPYGSAWHPFKKIPVLVDTEADIKVFESRAIAQYIAAKYHGYGPDLSPPQDDLKKFAAFQQALSIELSYFDPNVGGIAGEAVFKPAMGFGPGDQAVIKTKLDALDTALQGYERILSQQRYLAGDEITLADLFHLPFGGLVEPLGFGELVAKYPAVEKWWNGLKGRESWKKVGANEQELGARGSQ</sequence>
<dbReference type="FunFam" id="3.40.30.10:FF:000016">
    <property type="entry name" value="Glutathione S-transferase F2"/>
    <property type="match status" value="1"/>
</dbReference>
<dbReference type="Gene3D" id="1.20.1050.10">
    <property type="match status" value="1"/>
</dbReference>
<dbReference type="GO" id="GO:0005737">
    <property type="term" value="C:cytoplasm"/>
    <property type="evidence" value="ECO:0007669"/>
    <property type="project" value="TreeGrafter"/>
</dbReference>
<dbReference type="SFLD" id="SFLDS00019">
    <property type="entry name" value="Glutathione_Transferase_(cytos"/>
    <property type="match status" value="1"/>
</dbReference>
<evidence type="ECO:0000313" key="7">
    <source>
        <dbReference type="EMBL" id="KAH7156359.1"/>
    </source>
</evidence>
<comment type="catalytic activity">
    <reaction evidence="4">
        <text>RX + glutathione = an S-substituted glutathione + a halide anion + H(+)</text>
        <dbReference type="Rhea" id="RHEA:16437"/>
        <dbReference type="ChEBI" id="CHEBI:15378"/>
        <dbReference type="ChEBI" id="CHEBI:16042"/>
        <dbReference type="ChEBI" id="CHEBI:17792"/>
        <dbReference type="ChEBI" id="CHEBI:57925"/>
        <dbReference type="ChEBI" id="CHEBI:90779"/>
        <dbReference type="EC" id="2.5.1.18"/>
    </reaction>
</comment>
<dbReference type="PANTHER" id="PTHR43900">
    <property type="entry name" value="GLUTATHIONE S-TRANSFERASE RHO"/>
    <property type="match status" value="1"/>
</dbReference>
<dbReference type="SFLD" id="SFLDG01154">
    <property type="entry name" value="Main.5:_Phi-like"/>
    <property type="match status" value="1"/>
</dbReference>
<protein>
    <recommendedName>
        <fullName evidence="2">glutathione transferase</fullName>
        <ecNumber evidence="2">2.5.1.18</ecNumber>
    </recommendedName>
</protein>
<dbReference type="PANTHER" id="PTHR43900:SF3">
    <property type="entry name" value="GLUTATHIONE S-TRANSFERASE RHO"/>
    <property type="match status" value="1"/>
</dbReference>
<dbReference type="Proteomes" id="UP000738349">
    <property type="component" value="Unassembled WGS sequence"/>
</dbReference>
<dbReference type="Pfam" id="PF02798">
    <property type="entry name" value="GST_N"/>
    <property type="match status" value="1"/>
</dbReference>
<comment type="caution">
    <text evidence="7">The sequence shown here is derived from an EMBL/GenBank/DDBJ whole genome shotgun (WGS) entry which is preliminary data.</text>
</comment>
<dbReference type="SUPFAM" id="SSF52833">
    <property type="entry name" value="Thioredoxin-like"/>
    <property type="match status" value="1"/>
</dbReference>
<evidence type="ECO:0000256" key="4">
    <source>
        <dbReference type="ARBA" id="ARBA00047960"/>
    </source>
</evidence>
<evidence type="ECO:0000256" key="2">
    <source>
        <dbReference type="ARBA" id="ARBA00012452"/>
    </source>
</evidence>
<dbReference type="OrthoDB" id="249703at2759"/>
<dbReference type="PROSITE" id="PS50405">
    <property type="entry name" value="GST_CTER"/>
    <property type="match status" value="1"/>
</dbReference>
<dbReference type="GO" id="GO:0009636">
    <property type="term" value="P:response to toxic substance"/>
    <property type="evidence" value="ECO:0007669"/>
    <property type="project" value="UniProtKB-ARBA"/>
</dbReference>
<keyword evidence="8" id="KW-1185">Reference proteome</keyword>
<evidence type="ECO:0000256" key="1">
    <source>
        <dbReference type="ARBA" id="ARBA00010128"/>
    </source>
</evidence>
<feature type="domain" description="GST C-terminal" evidence="6">
    <location>
        <begin position="94"/>
        <end position="222"/>
    </location>
</feature>
<comment type="similarity">
    <text evidence="1">Belongs to the GST superfamily. Phi family.</text>
</comment>
<proteinExistence type="inferred from homology"/>
<keyword evidence="3" id="KW-0808">Transferase</keyword>
<dbReference type="EMBL" id="JAGMUV010000005">
    <property type="protein sequence ID" value="KAH7156359.1"/>
    <property type="molecule type" value="Genomic_DNA"/>
</dbReference>
<accession>A0A9P9F8X0</accession>
<dbReference type="InterPro" id="IPR036249">
    <property type="entry name" value="Thioredoxin-like_sf"/>
</dbReference>
<dbReference type="InterPro" id="IPR010987">
    <property type="entry name" value="Glutathione-S-Trfase_C-like"/>
</dbReference>
<dbReference type="GO" id="GO:0043295">
    <property type="term" value="F:glutathione binding"/>
    <property type="evidence" value="ECO:0007669"/>
    <property type="project" value="TreeGrafter"/>
</dbReference>
<reference evidence="7" key="1">
    <citation type="journal article" date="2021" name="Nat. Commun.">
        <title>Genetic determinants of endophytism in the Arabidopsis root mycobiome.</title>
        <authorList>
            <person name="Mesny F."/>
            <person name="Miyauchi S."/>
            <person name="Thiergart T."/>
            <person name="Pickel B."/>
            <person name="Atanasova L."/>
            <person name="Karlsson M."/>
            <person name="Huettel B."/>
            <person name="Barry K.W."/>
            <person name="Haridas S."/>
            <person name="Chen C."/>
            <person name="Bauer D."/>
            <person name="Andreopoulos W."/>
            <person name="Pangilinan J."/>
            <person name="LaButti K."/>
            <person name="Riley R."/>
            <person name="Lipzen A."/>
            <person name="Clum A."/>
            <person name="Drula E."/>
            <person name="Henrissat B."/>
            <person name="Kohler A."/>
            <person name="Grigoriev I.V."/>
            <person name="Martin F.M."/>
            <person name="Hacquard S."/>
        </authorList>
    </citation>
    <scope>NUCLEOTIDE SEQUENCE</scope>
    <source>
        <strain evidence="7">MPI-CAGE-AT-0147</strain>
    </source>
</reference>
<dbReference type="PROSITE" id="PS50404">
    <property type="entry name" value="GST_NTER"/>
    <property type="match status" value="1"/>
</dbReference>
<evidence type="ECO:0000313" key="8">
    <source>
        <dbReference type="Proteomes" id="UP000738349"/>
    </source>
</evidence>
<dbReference type="Pfam" id="PF00043">
    <property type="entry name" value="GST_C"/>
    <property type="match status" value="1"/>
</dbReference>
<dbReference type="InterPro" id="IPR040079">
    <property type="entry name" value="Glutathione_S-Trfase"/>
</dbReference>
<evidence type="ECO:0000256" key="3">
    <source>
        <dbReference type="ARBA" id="ARBA00022679"/>
    </source>
</evidence>
<dbReference type="FunFam" id="1.20.1050.10:FF:000004">
    <property type="entry name" value="Glutathione S-transferase F2"/>
    <property type="match status" value="1"/>
</dbReference>
<dbReference type="GO" id="GO:0004364">
    <property type="term" value="F:glutathione transferase activity"/>
    <property type="evidence" value="ECO:0007669"/>
    <property type="project" value="UniProtKB-EC"/>
</dbReference>
<organism evidence="7 8">
    <name type="scientific">Dactylonectria macrodidyma</name>
    <dbReference type="NCBI Taxonomy" id="307937"/>
    <lineage>
        <taxon>Eukaryota</taxon>
        <taxon>Fungi</taxon>
        <taxon>Dikarya</taxon>
        <taxon>Ascomycota</taxon>
        <taxon>Pezizomycotina</taxon>
        <taxon>Sordariomycetes</taxon>
        <taxon>Hypocreomycetidae</taxon>
        <taxon>Hypocreales</taxon>
        <taxon>Nectriaceae</taxon>
        <taxon>Dactylonectria</taxon>
    </lineage>
</organism>
<dbReference type="SUPFAM" id="SSF47616">
    <property type="entry name" value="GST C-terminal domain-like"/>
    <property type="match status" value="1"/>
</dbReference>
<dbReference type="SFLD" id="SFLDG00358">
    <property type="entry name" value="Main_(cytGST)"/>
    <property type="match status" value="1"/>
</dbReference>